<dbReference type="Proteomes" id="UP000193986">
    <property type="component" value="Unassembled WGS sequence"/>
</dbReference>
<dbReference type="EMBL" id="MCFC01000002">
    <property type="protein sequence ID" value="ORY34688.1"/>
    <property type="molecule type" value="Genomic_DNA"/>
</dbReference>
<feature type="domain" description="F-box" evidence="1">
    <location>
        <begin position="18"/>
        <end position="66"/>
    </location>
</feature>
<evidence type="ECO:0000313" key="2">
    <source>
        <dbReference type="EMBL" id="ORY34688.1"/>
    </source>
</evidence>
<dbReference type="InterPro" id="IPR036047">
    <property type="entry name" value="F-box-like_dom_sf"/>
</dbReference>
<evidence type="ECO:0000259" key="1">
    <source>
        <dbReference type="PROSITE" id="PS50181"/>
    </source>
</evidence>
<proteinExistence type="predicted"/>
<reference evidence="2 3" key="1">
    <citation type="submission" date="2016-07" db="EMBL/GenBank/DDBJ databases">
        <title>Pervasive Adenine N6-methylation of Active Genes in Fungi.</title>
        <authorList>
            <consortium name="DOE Joint Genome Institute"/>
            <person name="Mondo S.J."/>
            <person name="Dannebaum R.O."/>
            <person name="Kuo R.C."/>
            <person name="Labutti K."/>
            <person name="Haridas S."/>
            <person name="Kuo A."/>
            <person name="Salamov A."/>
            <person name="Ahrendt S.R."/>
            <person name="Lipzen A."/>
            <person name="Sullivan W."/>
            <person name="Andreopoulos W.B."/>
            <person name="Clum A."/>
            <person name="Lindquist E."/>
            <person name="Daum C."/>
            <person name="Ramamoorthy G.K."/>
            <person name="Gryganskyi A."/>
            <person name="Culley D."/>
            <person name="Magnuson J.K."/>
            <person name="James T.Y."/>
            <person name="O'Malley M.A."/>
            <person name="Stajich J.E."/>
            <person name="Spatafora J.W."/>
            <person name="Visel A."/>
            <person name="Grigoriev I.V."/>
        </authorList>
    </citation>
    <scope>NUCLEOTIDE SEQUENCE [LARGE SCALE GENOMIC DNA]</scope>
    <source>
        <strain evidence="2 3">68-887.2</strain>
    </source>
</reference>
<name>A0A1Y2BIS9_9TREE</name>
<protein>
    <recommendedName>
        <fullName evidence="1">F-box domain-containing protein</fullName>
    </recommendedName>
</protein>
<dbReference type="InParanoid" id="A0A1Y2BIS9"/>
<gene>
    <name evidence="2" type="ORF">BCR39DRAFT_462572</name>
</gene>
<accession>A0A1Y2BIS9</accession>
<keyword evidence="3" id="KW-1185">Reference proteome</keyword>
<dbReference type="AlphaFoldDB" id="A0A1Y2BIS9"/>
<sequence>MPNRLPPFTYEVPPPDGRCFLLDLPETVIVRIFENLDRVSLTRSYRLCKSLNELLTGSTDLSLQHTLQTSSLILNPLSRLPDPSNPKHNPTTKYELLSTLRERLTRFRNLAPKRMEKFDVNEPEGNLYEYLEGVLMRSVGGGRRGGRIGFWDLRRVGEDSEWEDVHGGINEVDGGGEGEEVGEGGLGEGGVGVGDGVGDLGLGEGQQEIEDRVKRVKSFGFDVAEFAVDPGQDLLVLVEVRASASRQFKMYIHLLTLSTFLPHPEARKPVIEWPSALNRRIIKLGFQICDDGLFILYHNVRGGAHDQLCGWQWTTGRHGVTIRAFPTMSFESFVLLSPSAFVIATIVTHLDPQSEVIEELNNADDLSFTHHLHLYAFPPLGSIPVSDNPSEPFPPPHTAVHVATLDLPKFYVNISEQIPPPRLLIRTDPPPRHTLPQHPRDNLPAFHPTPQSGVMMVEFFCQMPDTERDPHYIMAVLKSTLIQYLPAPTSPLLFQAFPRPAPVVPWPVLAPFVRLLGPDMEPSHWVCYVYQYRYATIRRQTEGGAAKLRVYDFDPLRVRKEISDRRNAPPPPHDGDRDGIHLVTAETDLRAVRPLCDRIKTGGKMPYMFVEKTTTADVVLVDGERIIGVEVSLSLK</sequence>
<dbReference type="PROSITE" id="PS50181">
    <property type="entry name" value="FBOX"/>
    <property type="match status" value="1"/>
</dbReference>
<comment type="caution">
    <text evidence="2">The sequence shown here is derived from an EMBL/GenBank/DDBJ whole genome shotgun (WGS) entry which is preliminary data.</text>
</comment>
<evidence type="ECO:0000313" key="3">
    <source>
        <dbReference type="Proteomes" id="UP000193986"/>
    </source>
</evidence>
<dbReference type="InterPro" id="IPR001810">
    <property type="entry name" value="F-box_dom"/>
</dbReference>
<organism evidence="2 3">
    <name type="scientific">Naematelia encephala</name>
    <dbReference type="NCBI Taxonomy" id="71784"/>
    <lineage>
        <taxon>Eukaryota</taxon>
        <taxon>Fungi</taxon>
        <taxon>Dikarya</taxon>
        <taxon>Basidiomycota</taxon>
        <taxon>Agaricomycotina</taxon>
        <taxon>Tremellomycetes</taxon>
        <taxon>Tremellales</taxon>
        <taxon>Naemateliaceae</taxon>
        <taxon>Naematelia</taxon>
    </lineage>
</organism>
<dbReference type="OrthoDB" id="3174109at2759"/>
<dbReference type="SUPFAM" id="SSF81383">
    <property type="entry name" value="F-box domain"/>
    <property type="match status" value="1"/>
</dbReference>